<organism evidence="1 2">
    <name type="scientific">Desulfococcus multivorans DSM 2059</name>
    <dbReference type="NCBI Taxonomy" id="1121405"/>
    <lineage>
        <taxon>Bacteria</taxon>
        <taxon>Pseudomonadati</taxon>
        <taxon>Thermodesulfobacteriota</taxon>
        <taxon>Desulfobacteria</taxon>
        <taxon>Desulfobacterales</taxon>
        <taxon>Desulfococcaceae</taxon>
        <taxon>Desulfococcus</taxon>
    </lineage>
</organism>
<dbReference type="SUPFAM" id="SSF50475">
    <property type="entry name" value="FMN-binding split barrel"/>
    <property type="match status" value="1"/>
</dbReference>
<name>S7TFD4_DESML</name>
<dbReference type="PANTHER" id="PTHR34071">
    <property type="entry name" value="5-NITROIMIDAZOLE ANTIBIOTICS RESISTANCE PROTEIN, NIMA-FAMILY-RELATED PROTEIN-RELATED"/>
    <property type="match status" value="1"/>
</dbReference>
<comment type="caution">
    <text evidence="1">The sequence shown here is derived from an EMBL/GenBank/DDBJ whole genome shotgun (WGS) entry which is preliminary data.</text>
</comment>
<dbReference type="EMBL" id="ATHJ01000108">
    <property type="protein sequence ID" value="EPR35300.1"/>
    <property type="molecule type" value="Genomic_DNA"/>
</dbReference>
<proteinExistence type="predicted"/>
<reference evidence="1 2" key="1">
    <citation type="journal article" date="2013" name="Genome Announc.">
        <title>Draft genome sequences for three mercury-methylating, sulfate-reducing bacteria.</title>
        <authorList>
            <person name="Brown S.D."/>
            <person name="Hurt R.A.Jr."/>
            <person name="Gilmour C.C."/>
            <person name="Elias D.A."/>
        </authorList>
    </citation>
    <scope>NUCLEOTIDE SEQUENCE [LARGE SCALE GENOMIC DNA]</scope>
    <source>
        <strain evidence="1 2">DSM 2059</strain>
    </source>
</reference>
<dbReference type="OrthoDB" id="9794935at2"/>
<evidence type="ECO:0000313" key="2">
    <source>
        <dbReference type="Proteomes" id="UP000014977"/>
    </source>
</evidence>
<dbReference type="PANTHER" id="PTHR34071:SF2">
    <property type="entry name" value="FLAVIN-NUCLEOTIDE-BINDING PROTEIN"/>
    <property type="match status" value="1"/>
</dbReference>
<dbReference type="AlphaFoldDB" id="S7TFD4"/>
<dbReference type="Proteomes" id="UP000014977">
    <property type="component" value="Unassembled WGS sequence"/>
</dbReference>
<dbReference type="InterPro" id="IPR012349">
    <property type="entry name" value="Split_barrel_FMN-bd"/>
</dbReference>
<keyword evidence="2" id="KW-1185">Reference proteome</keyword>
<dbReference type="InterPro" id="IPR024747">
    <property type="entry name" value="Pyridox_Oxase-rel"/>
</dbReference>
<dbReference type="Gene3D" id="2.30.110.10">
    <property type="entry name" value="Electron Transport, Fmn-binding Protein, Chain A"/>
    <property type="match status" value="1"/>
</dbReference>
<evidence type="ECO:0000313" key="1">
    <source>
        <dbReference type="EMBL" id="EPR35300.1"/>
    </source>
</evidence>
<gene>
    <name evidence="1" type="ORF">dsmv_3114</name>
</gene>
<dbReference type="STRING" id="897.B2D07_09280"/>
<accession>S7TFD4</accession>
<dbReference type="RefSeq" id="WP_020878204.1">
    <property type="nucleotide sequence ID" value="NZ_ATHJ01000108.1"/>
</dbReference>
<protein>
    <submittedName>
        <fullName evidence="1">Pyridoxamine 5'-phosphate oxidase-related protein</fullName>
    </submittedName>
</protein>
<dbReference type="Pfam" id="PF12900">
    <property type="entry name" value="Pyridox_ox_2"/>
    <property type="match status" value="1"/>
</dbReference>
<dbReference type="eggNOG" id="COG3467">
    <property type="taxonomic scope" value="Bacteria"/>
</dbReference>
<sequence length="154" mass="17621">MRRKDKAMTLRSEMDAVIEKARVCRLAMMDDDRPYIVPMSFGYDGEALYFHSAREGKKLDLLRKNGRVCFEFDADVSVVPGEAPCKWGMTYQSVIGIGDVDFILEPASQRRALDIIMTHYSDEKRFSYTDAEMRRVSVFRVCILDISGKRSGCV</sequence>